<feature type="transmembrane region" description="Helical" evidence="6">
    <location>
        <begin position="266"/>
        <end position="283"/>
    </location>
</feature>
<feature type="transmembrane region" description="Helical" evidence="6">
    <location>
        <begin position="240"/>
        <end position="260"/>
    </location>
</feature>
<feature type="domain" description="EamA" evidence="7">
    <location>
        <begin position="152"/>
        <end position="281"/>
    </location>
</feature>
<dbReference type="PANTHER" id="PTHR32322">
    <property type="entry name" value="INNER MEMBRANE TRANSPORTER"/>
    <property type="match status" value="1"/>
</dbReference>
<evidence type="ECO:0000256" key="3">
    <source>
        <dbReference type="ARBA" id="ARBA00022692"/>
    </source>
</evidence>
<dbReference type="RefSeq" id="WP_091790655.1">
    <property type="nucleotide sequence ID" value="NZ_FNDI01000067.1"/>
</dbReference>
<dbReference type="InterPro" id="IPR050638">
    <property type="entry name" value="AA-Vitamin_Transporters"/>
</dbReference>
<keyword evidence="5 6" id="KW-0472">Membrane</keyword>
<keyword evidence="4 6" id="KW-1133">Transmembrane helix</keyword>
<keyword evidence="9" id="KW-1185">Reference proteome</keyword>
<evidence type="ECO:0000256" key="1">
    <source>
        <dbReference type="ARBA" id="ARBA00004141"/>
    </source>
</evidence>
<sequence>MTAIGVVVTVLMWSTLATSVGLLHGAPTLFVNGVALTIGGIIGLPWVHHWKMPLALLLAGSGLMFAYHVIYFYALQLGDPIGVSLVHYLWPIIIVCLTARMAPTEQKPRFLLASALLGFGGAAAACWSVQEPLLSHDGPASMSSHVIREVVAYLLALLSAFAWAAYSVLGKRFNSLSSLSVGAFSLPAGLACLAMYFYTSDWPQLPAQDWLVLVYMGLGPMGTAFYLWDFAMKKGNTGLTAALSYATPVLSTIFLALHSAHPLPTTLWLGVALVTASVVMVRARRRPRMTKSSAEAPSRVSAVNR</sequence>
<comment type="similarity">
    <text evidence="2">Belongs to the EamA transporter family.</text>
</comment>
<protein>
    <submittedName>
        <fullName evidence="8">Permease of the drug/metabolite transporter (DMT) superfamily</fullName>
    </submittedName>
</protein>
<organism evidence="8 9">
    <name type="scientific">Paraburkholderia steynii</name>
    <dbReference type="NCBI Taxonomy" id="1245441"/>
    <lineage>
        <taxon>Bacteria</taxon>
        <taxon>Pseudomonadati</taxon>
        <taxon>Pseudomonadota</taxon>
        <taxon>Betaproteobacteria</taxon>
        <taxon>Burkholderiales</taxon>
        <taxon>Burkholderiaceae</taxon>
        <taxon>Paraburkholderia</taxon>
    </lineage>
</organism>
<name>A0A7Z7BM84_9BURK</name>
<evidence type="ECO:0000256" key="4">
    <source>
        <dbReference type="ARBA" id="ARBA00022989"/>
    </source>
</evidence>
<evidence type="ECO:0000313" key="8">
    <source>
        <dbReference type="EMBL" id="SDJ57757.1"/>
    </source>
</evidence>
<dbReference type="PANTHER" id="PTHR32322:SF2">
    <property type="entry name" value="EAMA DOMAIN-CONTAINING PROTEIN"/>
    <property type="match status" value="1"/>
</dbReference>
<dbReference type="EMBL" id="FNDI01000067">
    <property type="protein sequence ID" value="SDJ57757.1"/>
    <property type="molecule type" value="Genomic_DNA"/>
</dbReference>
<feature type="transmembrane region" description="Helical" evidence="6">
    <location>
        <begin position="29"/>
        <end position="47"/>
    </location>
</feature>
<evidence type="ECO:0000256" key="6">
    <source>
        <dbReference type="SAM" id="Phobius"/>
    </source>
</evidence>
<evidence type="ECO:0000256" key="5">
    <source>
        <dbReference type="ARBA" id="ARBA00023136"/>
    </source>
</evidence>
<dbReference type="InterPro" id="IPR037185">
    <property type="entry name" value="EmrE-like"/>
</dbReference>
<feature type="transmembrane region" description="Helical" evidence="6">
    <location>
        <begin position="54"/>
        <end position="74"/>
    </location>
</feature>
<evidence type="ECO:0000259" key="7">
    <source>
        <dbReference type="Pfam" id="PF00892"/>
    </source>
</evidence>
<dbReference type="Proteomes" id="UP000198900">
    <property type="component" value="Unassembled WGS sequence"/>
</dbReference>
<reference evidence="8" key="1">
    <citation type="submission" date="2016-10" db="EMBL/GenBank/DDBJ databases">
        <authorList>
            <person name="Varghese N."/>
            <person name="Submissions S."/>
        </authorList>
    </citation>
    <scope>NUCLEOTIDE SEQUENCE [LARGE SCALE GENOMIC DNA]</scope>
    <source>
        <strain evidence="8">YR281</strain>
    </source>
</reference>
<feature type="transmembrane region" description="Helical" evidence="6">
    <location>
        <begin position="150"/>
        <end position="169"/>
    </location>
</feature>
<evidence type="ECO:0000256" key="2">
    <source>
        <dbReference type="ARBA" id="ARBA00007362"/>
    </source>
</evidence>
<comment type="caution">
    <text evidence="8">The sequence shown here is derived from an EMBL/GenBank/DDBJ whole genome shotgun (WGS) entry which is preliminary data.</text>
</comment>
<comment type="subcellular location">
    <subcellularLocation>
        <location evidence="1">Membrane</location>
        <topology evidence="1">Multi-pass membrane protein</topology>
    </subcellularLocation>
</comment>
<dbReference type="SUPFAM" id="SSF103481">
    <property type="entry name" value="Multidrug resistance efflux transporter EmrE"/>
    <property type="match status" value="2"/>
</dbReference>
<feature type="transmembrane region" description="Helical" evidence="6">
    <location>
        <begin position="210"/>
        <end position="228"/>
    </location>
</feature>
<accession>A0A7Z7BM84</accession>
<feature type="transmembrane region" description="Helical" evidence="6">
    <location>
        <begin position="80"/>
        <end position="98"/>
    </location>
</feature>
<dbReference type="AlphaFoldDB" id="A0A7Z7BM84"/>
<evidence type="ECO:0000313" key="9">
    <source>
        <dbReference type="Proteomes" id="UP000198900"/>
    </source>
</evidence>
<feature type="transmembrane region" description="Helical" evidence="6">
    <location>
        <begin position="110"/>
        <end position="130"/>
    </location>
</feature>
<dbReference type="InterPro" id="IPR000620">
    <property type="entry name" value="EamA_dom"/>
</dbReference>
<gene>
    <name evidence="8" type="ORF">SAMN04487926_1672</name>
</gene>
<feature type="transmembrane region" description="Helical" evidence="6">
    <location>
        <begin position="176"/>
        <end position="198"/>
    </location>
</feature>
<dbReference type="Pfam" id="PF00892">
    <property type="entry name" value="EamA"/>
    <property type="match status" value="1"/>
</dbReference>
<dbReference type="GO" id="GO:0016020">
    <property type="term" value="C:membrane"/>
    <property type="evidence" value="ECO:0007669"/>
    <property type="project" value="UniProtKB-SubCell"/>
</dbReference>
<keyword evidence="3 6" id="KW-0812">Transmembrane</keyword>
<proteinExistence type="inferred from homology"/>